<evidence type="ECO:0000313" key="1">
    <source>
        <dbReference type="EMBL" id="PWK81709.1"/>
    </source>
</evidence>
<sequence>MRKQHTPTLTDKLWGLVCWVTEHRPDQTRRKCIRCAENLTRRS</sequence>
<gene>
    <name evidence="1" type="ORF">C8D88_116121</name>
</gene>
<dbReference type="Proteomes" id="UP000246005">
    <property type="component" value="Unassembled WGS sequence"/>
</dbReference>
<evidence type="ECO:0000313" key="2">
    <source>
        <dbReference type="Proteomes" id="UP000246005"/>
    </source>
</evidence>
<protein>
    <submittedName>
        <fullName evidence="1">Uncharacterized protein</fullName>
    </submittedName>
</protein>
<dbReference type="AlphaFoldDB" id="A0A316I2R6"/>
<dbReference type="EMBL" id="QGHB01000016">
    <property type="protein sequence ID" value="PWK81709.1"/>
    <property type="molecule type" value="Genomic_DNA"/>
</dbReference>
<comment type="caution">
    <text evidence="1">The sequence shown here is derived from an EMBL/GenBank/DDBJ whole genome shotgun (WGS) entry which is preliminary data.</text>
</comment>
<organism evidence="1 2">
    <name type="scientific">Lentzea atacamensis</name>
    <dbReference type="NCBI Taxonomy" id="531938"/>
    <lineage>
        <taxon>Bacteria</taxon>
        <taxon>Bacillati</taxon>
        <taxon>Actinomycetota</taxon>
        <taxon>Actinomycetes</taxon>
        <taxon>Pseudonocardiales</taxon>
        <taxon>Pseudonocardiaceae</taxon>
        <taxon>Lentzea</taxon>
    </lineage>
</organism>
<accession>A0A316I2R6</accession>
<proteinExistence type="predicted"/>
<reference evidence="1 2" key="1">
    <citation type="submission" date="2018-05" db="EMBL/GenBank/DDBJ databases">
        <title>Genomic Encyclopedia of Type Strains, Phase IV (KMG-IV): sequencing the most valuable type-strain genomes for metagenomic binning, comparative biology and taxonomic classification.</title>
        <authorList>
            <person name="Goeker M."/>
        </authorList>
    </citation>
    <scope>NUCLEOTIDE SEQUENCE [LARGE SCALE GENOMIC DNA]</scope>
    <source>
        <strain evidence="1 2">DSM 45480</strain>
    </source>
</reference>
<name>A0A316I2R6_9PSEU</name>